<evidence type="ECO:0000313" key="4">
    <source>
        <dbReference type="Proteomes" id="UP000195953"/>
    </source>
</evidence>
<dbReference type="KEGG" id="xfr:BER92_03845"/>
<dbReference type="OrthoDB" id="5998986at2"/>
<evidence type="ECO:0000313" key="3">
    <source>
        <dbReference type="Proteomes" id="UP000195877"/>
    </source>
</evidence>
<dbReference type="AlphaFoldDB" id="A0A1Y6GZ17"/>
<dbReference type="RefSeq" id="WP_002812342.1">
    <property type="nucleotide sequence ID" value="NZ_CP016830.1"/>
</dbReference>
<name>A0A1Y6GZ17_9XANT</name>
<accession>A0A1Y6GZ17</accession>
<dbReference type="EMBL" id="LT853882">
    <property type="protein sequence ID" value="SMR00436.1"/>
    <property type="molecule type" value="Genomic_DNA"/>
</dbReference>
<reference evidence="2 4" key="2">
    <citation type="submission" date="2017-05" db="EMBL/GenBank/DDBJ databases">
        <authorList>
            <person name="Song R."/>
            <person name="Chenine A.L."/>
            <person name="Ruprecht R.M."/>
        </authorList>
    </citation>
    <scope>NUCLEOTIDE SEQUENCE [LARGE SCALE GENOMIC DNA]</scope>
    <source>
        <strain evidence="2">PD5205</strain>
    </source>
</reference>
<organism evidence="2 4">
    <name type="scientific">Xanthomonas fragariae</name>
    <dbReference type="NCBI Taxonomy" id="48664"/>
    <lineage>
        <taxon>Bacteria</taxon>
        <taxon>Pseudomonadati</taxon>
        <taxon>Pseudomonadota</taxon>
        <taxon>Gammaproteobacteria</taxon>
        <taxon>Lysobacterales</taxon>
        <taxon>Lysobacteraceae</taxon>
        <taxon>Xanthomonas</taxon>
    </lineage>
</organism>
<reference evidence="1 3" key="1">
    <citation type="submission" date="2017-05" db="EMBL/GenBank/DDBJ databases">
        <authorList>
            <person name="Blom J."/>
        </authorList>
    </citation>
    <scope>NUCLEOTIDE SEQUENCE [LARGE SCALE GENOMIC DNA]</scope>
    <source>
        <strain evidence="1">PD885</strain>
    </source>
</reference>
<evidence type="ECO:0000313" key="1">
    <source>
        <dbReference type="EMBL" id="SMR00436.1"/>
    </source>
</evidence>
<protein>
    <submittedName>
        <fullName evidence="2">Uncharacterized protein</fullName>
    </submittedName>
</protein>
<sequence>MQEEELEVIAESLGRIWVALARSVGDLALALAEQPGVDGNKLLSDFAARLPLGQDDGTSKVFEAIRQYIDRDPAPSEE</sequence>
<keyword evidence="3" id="KW-1185">Reference proteome</keyword>
<proteinExistence type="predicted"/>
<dbReference type="Proteomes" id="UP000195877">
    <property type="component" value="Chromosome 1"/>
</dbReference>
<dbReference type="GeneID" id="61895501"/>
<gene>
    <name evidence="2" type="ORF">PD5205_00796</name>
    <name evidence="1" type="ORF">PD885_03215</name>
</gene>
<dbReference type="Proteomes" id="UP000195953">
    <property type="component" value="Chromosome 1"/>
</dbReference>
<dbReference type="EMBL" id="LT853885">
    <property type="protein sequence ID" value="SMR02116.1"/>
    <property type="molecule type" value="Genomic_DNA"/>
</dbReference>
<evidence type="ECO:0000313" key="2">
    <source>
        <dbReference type="EMBL" id="SMR02116.1"/>
    </source>
</evidence>